<keyword evidence="3" id="KW-0963">Cytoplasm</keyword>
<evidence type="ECO:0000256" key="9">
    <source>
        <dbReference type="ARBA" id="ARBA00023306"/>
    </source>
</evidence>
<dbReference type="EMBL" id="LKCN02000010">
    <property type="protein sequence ID" value="RCI11351.1"/>
    <property type="molecule type" value="Genomic_DNA"/>
</dbReference>
<keyword evidence="9" id="KW-0131">Cell cycle</keyword>
<dbReference type="GO" id="GO:0051225">
    <property type="term" value="P:spindle assembly"/>
    <property type="evidence" value="ECO:0007669"/>
    <property type="project" value="InterPro"/>
</dbReference>
<name>A0A367LAA4_9HYPO</name>
<evidence type="ECO:0000313" key="10">
    <source>
        <dbReference type="EMBL" id="RCI11351.1"/>
    </source>
</evidence>
<dbReference type="PANTHER" id="PTHR31570:SF1">
    <property type="entry name" value="HAUS AUGMIN-LIKE COMPLEX SUBUNIT 1"/>
    <property type="match status" value="1"/>
</dbReference>
<evidence type="ECO:0000256" key="2">
    <source>
        <dbReference type="ARBA" id="ARBA00005479"/>
    </source>
</evidence>
<comment type="similarity">
    <text evidence="2">Belongs to the HAUS1 family.</text>
</comment>
<reference evidence="10 11" key="1">
    <citation type="journal article" date="2015" name="BMC Genomics">
        <title>Insights from the genome of Ophiocordyceps polyrhachis-furcata to pathogenicity and host specificity in insect fungi.</title>
        <authorList>
            <person name="Wichadakul D."/>
            <person name="Kobmoo N."/>
            <person name="Ingsriswang S."/>
            <person name="Tangphatsornruang S."/>
            <person name="Chantasingh D."/>
            <person name="Luangsa-ard J.J."/>
            <person name="Eurwilaichitr L."/>
        </authorList>
    </citation>
    <scope>NUCLEOTIDE SEQUENCE [LARGE SCALE GENOMIC DNA]</scope>
    <source>
        <strain evidence="10 11">BCC 54312</strain>
    </source>
</reference>
<evidence type="ECO:0000256" key="1">
    <source>
        <dbReference type="ARBA" id="ARBA00004186"/>
    </source>
</evidence>
<evidence type="ECO:0000256" key="4">
    <source>
        <dbReference type="ARBA" id="ARBA00022618"/>
    </source>
</evidence>
<sequence length="290" mass="32117">MAHLQDHHHQPAAIFSPSVARIAASTARDWSYVDSWLASKLPPDRPIPAFERNQDTLKALLALALANEAADDERNHRARASELALRTLRRRQQQHKHDVPSLRGDLLASVQRELPQDGKDALDALANLAVHSGAPLAAPQDLAHGFVRLQAELSETELIMSRLDLLRRHVDREAGLAADALHAWQSDRFKPLPDAARQNLDLQRKTKAMHAQLVDLRDRAPVAAQISHLTAGDAAREEQDLLDLLACSEKLEERINAFGRLPCDAGEAKAEIDSLRSQLHHLSLQLDAIS</sequence>
<dbReference type="Pfam" id="PF25762">
    <property type="entry name" value="HAUS1"/>
    <property type="match status" value="1"/>
</dbReference>
<accession>A0A367LAA4</accession>
<organism evidence="10 11">
    <name type="scientific">Ophiocordyceps polyrhachis-furcata BCC 54312</name>
    <dbReference type="NCBI Taxonomy" id="1330021"/>
    <lineage>
        <taxon>Eukaryota</taxon>
        <taxon>Fungi</taxon>
        <taxon>Dikarya</taxon>
        <taxon>Ascomycota</taxon>
        <taxon>Pezizomycotina</taxon>
        <taxon>Sordariomycetes</taxon>
        <taxon>Hypocreomycetidae</taxon>
        <taxon>Hypocreales</taxon>
        <taxon>Ophiocordycipitaceae</taxon>
        <taxon>Ophiocordyceps</taxon>
    </lineage>
</organism>
<dbReference type="GO" id="GO:0005829">
    <property type="term" value="C:cytosol"/>
    <property type="evidence" value="ECO:0007669"/>
    <property type="project" value="TreeGrafter"/>
</dbReference>
<evidence type="ECO:0000256" key="8">
    <source>
        <dbReference type="ARBA" id="ARBA00023212"/>
    </source>
</evidence>
<proteinExistence type="inferred from homology"/>
<dbReference type="InterPro" id="IPR026243">
    <property type="entry name" value="HAUS1"/>
</dbReference>
<dbReference type="OrthoDB" id="5372507at2759"/>
<dbReference type="GO" id="GO:0005819">
    <property type="term" value="C:spindle"/>
    <property type="evidence" value="ECO:0007669"/>
    <property type="project" value="UniProtKB-SubCell"/>
</dbReference>
<dbReference type="Proteomes" id="UP000253664">
    <property type="component" value="Unassembled WGS sequence"/>
</dbReference>
<evidence type="ECO:0000313" key="11">
    <source>
        <dbReference type="Proteomes" id="UP000253664"/>
    </source>
</evidence>
<keyword evidence="11" id="KW-1185">Reference proteome</keyword>
<evidence type="ECO:0000256" key="5">
    <source>
        <dbReference type="ARBA" id="ARBA00022701"/>
    </source>
</evidence>
<comment type="caution">
    <text evidence="10">The sequence shown here is derived from an EMBL/GenBank/DDBJ whole genome shotgun (WGS) entry which is preliminary data.</text>
</comment>
<dbReference type="PANTHER" id="PTHR31570">
    <property type="entry name" value="HAUS AUGMIN-LIKE COMPLEX SUBUNIT 1"/>
    <property type="match status" value="1"/>
</dbReference>
<dbReference type="AlphaFoldDB" id="A0A367LAA4"/>
<comment type="subcellular location">
    <subcellularLocation>
        <location evidence="1">Cytoplasm</location>
        <location evidence="1">Cytoskeleton</location>
        <location evidence="1">Spindle</location>
    </subcellularLocation>
</comment>
<dbReference type="GO" id="GO:0005874">
    <property type="term" value="C:microtubule"/>
    <property type="evidence" value="ECO:0007669"/>
    <property type="project" value="UniProtKB-KW"/>
</dbReference>
<keyword evidence="4" id="KW-0132">Cell division</keyword>
<dbReference type="GO" id="GO:0051301">
    <property type="term" value="P:cell division"/>
    <property type="evidence" value="ECO:0007669"/>
    <property type="project" value="UniProtKB-KW"/>
</dbReference>
<evidence type="ECO:0000256" key="3">
    <source>
        <dbReference type="ARBA" id="ARBA00022490"/>
    </source>
</evidence>
<dbReference type="GO" id="GO:0070652">
    <property type="term" value="C:HAUS complex"/>
    <property type="evidence" value="ECO:0007669"/>
    <property type="project" value="InterPro"/>
</dbReference>
<keyword evidence="8" id="KW-0206">Cytoskeleton</keyword>
<keyword evidence="7" id="KW-0175">Coiled coil</keyword>
<protein>
    <submittedName>
        <fullName evidence="10">Uncharacterized protein</fullName>
    </submittedName>
</protein>
<keyword evidence="5" id="KW-0493">Microtubule</keyword>
<evidence type="ECO:0000256" key="6">
    <source>
        <dbReference type="ARBA" id="ARBA00022776"/>
    </source>
</evidence>
<evidence type="ECO:0000256" key="7">
    <source>
        <dbReference type="ARBA" id="ARBA00023054"/>
    </source>
</evidence>
<gene>
    <name evidence="10" type="ORF">L249_7469</name>
</gene>
<keyword evidence="6" id="KW-0498">Mitosis</keyword>